<protein>
    <submittedName>
        <fullName evidence="1">Sarcosine oxidase subunit gamma</fullName>
    </submittedName>
</protein>
<dbReference type="SUPFAM" id="SSF103025">
    <property type="entry name" value="Folate-binding domain"/>
    <property type="match status" value="1"/>
</dbReference>
<proteinExistence type="predicted"/>
<accession>A0A3R7NCZ2</accession>
<reference evidence="1" key="1">
    <citation type="submission" date="2018-05" db="EMBL/GenBank/DDBJ databases">
        <title>Reclassification of Methylarcula marina and Methylarcula terricola as Paracoccus methylarcula sp.nov., comb.nov. and Paracoccus terricola comb.nov.</title>
        <authorList>
            <person name="Shmareva M.N."/>
            <person name="Doronina N.V."/>
            <person name="Vasilenko O.V."/>
            <person name="Tarlachkov S.V."/>
            <person name="Trotsenko Y.A."/>
        </authorList>
    </citation>
    <scope>NUCLEOTIDE SEQUENCE [LARGE SCALE GENOMIC DNA]</scope>
    <source>
        <strain evidence="1">VKM B-2159</strain>
    </source>
</reference>
<dbReference type="EMBL" id="PXNQ02000003">
    <property type="protein sequence ID" value="RNF35262.1"/>
    <property type="molecule type" value="Genomic_DNA"/>
</dbReference>
<gene>
    <name evidence="1" type="ORF">A7A09_006525</name>
</gene>
<dbReference type="Gene3D" id="3.30.1360.120">
    <property type="entry name" value="Probable tRNA modification gtpase trme, domain 1"/>
    <property type="match status" value="1"/>
</dbReference>
<dbReference type="Proteomes" id="UP000238137">
    <property type="component" value="Unassembled WGS sequence"/>
</dbReference>
<sequence>MTDLTPITALGADKPAKQQFGPLRISENPAAALASLALRRGASRPMPMGLELPGPGKWAAGHGVAAFWTGPDQWMIEAENRAIEDFAADLTAHAAGCSITEQTDGWTVFEIVSESGDAPIRAMMEKLVNLDVAAFGPGSATRTGLHHMSVFLIRRSGDRLAIMTMRSTASELWHVLEETAKGLG</sequence>
<comment type="caution">
    <text evidence="1">The sequence shown here is derived from an EMBL/GenBank/DDBJ whole genome shotgun (WGS) entry which is preliminary data.</text>
</comment>
<organism evidence="1 2">
    <name type="scientific">Paracoccus methylarcula</name>
    <dbReference type="NCBI Taxonomy" id="72022"/>
    <lineage>
        <taxon>Bacteria</taxon>
        <taxon>Pseudomonadati</taxon>
        <taxon>Pseudomonadota</taxon>
        <taxon>Alphaproteobacteria</taxon>
        <taxon>Rhodobacterales</taxon>
        <taxon>Paracoccaceae</taxon>
        <taxon>Paracoccus</taxon>
    </lineage>
</organism>
<keyword evidence="2" id="KW-1185">Reference proteome</keyword>
<dbReference type="OrthoDB" id="7356349at2"/>
<dbReference type="AlphaFoldDB" id="A0A3R7NCZ2"/>
<evidence type="ECO:0000313" key="1">
    <source>
        <dbReference type="EMBL" id="RNF35262.1"/>
    </source>
</evidence>
<evidence type="ECO:0000313" key="2">
    <source>
        <dbReference type="Proteomes" id="UP000238137"/>
    </source>
</evidence>
<dbReference type="RefSeq" id="WP_106690609.1">
    <property type="nucleotide sequence ID" value="NZ_PXNQ02000003.1"/>
</dbReference>
<dbReference type="InterPro" id="IPR027266">
    <property type="entry name" value="TrmE/GcvT-like"/>
</dbReference>
<name>A0A3R7NCZ2_9RHOB</name>